<evidence type="ECO:0000256" key="1">
    <source>
        <dbReference type="SAM" id="MobiDB-lite"/>
    </source>
</evidence>
<evidence type="ECO:0000313" key="2">
    <source>
        <dbReference type="EMBL" id="CAB4756824.1"/>
    </source>
</evidence>
<sequence length="161" mass="16682">MNALSNEITIGTSAPPTGSTSKIPSTRDSPSSNQSKELIGFRISAIAVTTVPTATPIVMKRPSGITTGREVINSCNFANVKSEPVNETEPTTTVKIDAVSIATLSSCTDKNSITEITAAAPPPTPLNNATICGICVICTRRAAIQPMIEPIAIAIKISGKC</sequence>
<accession>A0A6J6UCH4</accession>
<protein>
    <submittedName>
        <fullName evidence="2">Unannotated protein</fullName>
    </submittedName>
</protein>
<proteinExistence type="predicted"/>
<feature type="region of interest" description="Disordered" evidence="1">
    <location>
        <begin position="1"/>
        <end position="34"/>
    </location>
</feature>
<dbReference type="AlphaFoldDB" id="A0A6J6UCH4"/>
<name>A0A6J6UCH4_9ZZZZ</name>
<gene>
    <name evidence="2" type="ORF">UFOPK2824_00989</name>
</gene>
<dbReference type="EMBL" id="CAEZZD010000170">
    <property type="protein sequence ID" value="CAB4756824.1"/>
    <property type="molecule type" value="Genomic_DNA"/>
</dbReference>
<organism evidence="2">
    <name type="scientific">freshwater metagenome</name>
    <dbReference type="NCBI Taxonomy" id="449393"/>
    <lineage>
        <taxon>unclassified sequences</taxon>
        <taxon>metagenomes</taxon>
        <taxon>ecological metagenomes</taxon>
    </lineage>
</organism>
<reference evidence="2" key="1">
    <citation type="submission" date="2020-05" db="EMBL/GenBank/DDBJ databases">
        <authorList>
            <person name="Chiriac C."/>
            <person name="Salcher M."/>
            <person name="Ghai R."/>
            <person name="Kavagutti S V."/>
        </authorList>
    </citation>
    <scope>NUCLEOTIDE SEQUENCE</scope>
</reference>